<evidence type="ECO:0000313" key="3">
    <source>
        <dbReference type="Proteomes" id="UP000020561"/>
    </source>
</evidence>
<proteinExistence type="predicted"/>
<gene>
    <name evidence="2" type="ORF">I545_4135</name>
</gene>
<comment type="caution">
    <text evidence="2">The sequence shown here is derived from an EMBL/GenBank/DDBJ whole genome shotgun (WGS) entry which is preliminary data.</text>
</comment>
<dbReference type="Proteomes" id="UP000020561">
    <property type="component" value="Unassembled WGS sequence"/>
</dbReference>
<dbReference type="EMBL" id="JAOA01000006">
    <property type="protein sequence ID" value="EUA16320.1"/>
    <property type="molecule type" value="Genomic_DNA"/>
</dbReference>
<feature type="compositionally biased region" description="Gly residues" evidence="1">
    <location>
        <begin position="20"/>
        <end position="37"/>
    </location>
</feature>
<evidence type="ECO:0000256" key="1">
    <source>
        <dbReference type="SAM" id="MobiDB-lite"/>
    </source>
</evidence>
<name>X7ZCM4_MYCKA</name>
<evidence type="ECO:0000313" key="2">
    <source>
        <dbReference type="EMBL" id="EUA16320.1"/>
    </source>
</evidence>
<sequence>MSLKVNGRSGMIPGLTAPGTSGGPYPGGGGPYPGEAP</sequence>
<feature type="region of interest" description="Disordered" evidence="1">
    <location>
        <begin position="1"/>
        <end position="37"/>
    </location>
</feature>
<accession>X7ZCM4</accession>
<organism evidence="2 3">
    <name type="scientific">Mycobacterium kansasii 662</name>
    <dbReference type="NCBI Taxonomy" id="1299326"/>
    <lineage>
        <taxon>Bacteria</taxon>
        <taxon>Bacillati</taxon>
        <taxon>Actinomycetota</taxon>
        <taxon>Actinomycetes</taxon>
        <taxon>Mycobacteriales</taxon>
        <taxon>Mycobacteriaceae</taxon>
        <taxon>Mycobacterium</taxon>
    </lineage>
</organism>
<reference evidence="2 3" key="1">
    <citation type="submission" date="2013-12" db="EMBL/GenBank/DDBJ databases">
        <authorList>
            <person name="Brown-Elliot B."/>
            <person name="Wallace R."/>
            <person name="Lenaerts A."/>
            <person name="Ordway D."/>
            <person name="DeGroote M.A."/>
            <person name="Parker T."/>
            <person name="Sizemore C."/>
            <person name="Tallon L.J."/>
            <person name="Sadzewicz L.K."/>
            <person name="Sengamalay N."/>
            <person name="Fraser C.M."/>
            <person name="Hine E."/>
            <person name="Shefchek K.A."/>
            <person name="Das S.P."/>
            <person name="Tettelin H."/>
        </authorList>
    </citation>
    <scope>NUCLEOTIDE SEQUENCE [LARGE SCALE GENOMIC DNA]</scope>
    <source>
        <strain evidence="2 3">662</strain>
    </source>
</reference>
<protein>
    <submittedName>
        <fullName evidence="2">Uncharacterized protein</fullName>
    </submittedName>
</protein>
<dbReference type="AlphaFoldDB" id="X7ZCM4"/>